<reference evidence="2 3" key="1">
    <citation type="submission" date="2020-07" db="EMBL/GenBank/DDBJ databases">
        <title>Complete Genome Sequence of an acetic acid bacterium, Acetobacter aceti JCM20276.</title>
        <authorList>
            <person name="Hirose Y."/>
            <person name="Mihara H."/>
        </authorList>
    </citation>
    <scope>NUCLEOTIDE SEQUENCE [LARGE SCALE GENOMIC DNA]</scope>
    <source>
        <strain evidence="2 3">JCM20276</strain>
    </source>
</reference>
<dbReference type="RefSeq" id="WP_099349004.1">
    <property type="nucleotide sequence ID" value="NZ_AP023326.1"/>
</dbReference>
<keyword evidence="1" id="KW-0732">Signal</keyword>
<evidence type="ECO:0008006" key="4">
    <source>
        <dbReference type="Google" id="ProtNLM"/>
    </source>
</evidence>
<accession>A0A6S6PUT6</accession>
<evidence type="ECO:0000313" key="3">
    <source>
        <dbReference type="Proteomes" id="UP000515220"/>
    </source>
</evidence>
<dbReference type="Proteomes" id="UP000515220">
    <property type="component" value="Chromosome"/>
</dbReference>
<evidence type="ECO:0000313" key="2">
    <source>
        <dbReference type="EMBL" id="BCI68402.1"/>
    </source>
</evidence>
<organism evidence="2 3">
    <name type="scientific">Acetobacter aceti</name>
    <dbReference type="NCBI Taxonomy" id="435"/>
    <lineage>
        <taxon>Bacteria</taxon>
        <taxon>Pseudomonadati</taxon>
        <taxon>Pseudomonadota</taxon>
        <taxon>Alphaproteobacteria</taxon>
        <taxon>Acetobacterales</taxon>
        <taxon>Acetobacteraceae</taxon>
        <taxon>Acetobacter</taxon>
        <taxon>Acetobacter subgen. Acetobacter</taxon>
    </lineage>
</organism>
<protein>
    <recommendedName>
        <fullName evidence="4">Lipoprotein</fullName>
    </recommendedName>
</protein>
<evidence type="ECO:0000256" key="1">
    <source>
        <dbReference type="SAM" id="SignalP"/>
    </source>
</evidence>
<feature type="chain" id="PRO_5027879444" description="Lipoprotein" evidence="1">
    <location>
        <begin position="22"/>
        <end position="167"/>
    </location>
</feature>
<sequence length="167" mass="18241">MRWLGVLAGALVMSIAVPAHAEDYVRLVRKAKVLTFKDAKPVPVSSSERLRSVANLELQDGKYIDDCNHPVTPRSLPLDLGKTLPDVRAVFVQDSACYGAGESSLTILDGNDRVIWQDNATSVAVLSSANGKVSDLAFQETAPTFSVWRWNASGHVYEMLENVELPD</sequence>
<dbReference type="AlphaFoldDB" id="A0A6S6PUT6"/>
<gene>
    <name evidence="2" type="ORF">AAJCM20276_30260</name>
</gene>
<proteinExistence type="predicted"/>
<feature type="signal peptide" evidence="1">
    <location>
        <begin position="1"/>
        <end position="21"/>
    </location>
</feature>
<dbReference type="EMBL" id="AP023326">
    <property type="protein sequence ID" value="BCI68402.1"/>
    <property type="molecule type" value="Genomic_DNA"/>
</dbReference>
<name>A0A6S6PUT6_ACEAC</name>